<evidence type="ECO:0000256" key="1">
    <source>
        <dbReference type="ARBA" id="ARBA00004453"/>
    </source>
</evidence>
<dbReference type="AlphaFoldDB" id="G9WXK4"/>
<dbReference type="GO" id="GO:0009295">
    <property type="term" value="C:nucleoid"/>
    <property type="evidence" value="ECO:0007669"/>
    <property type="project" value="UniProtKB-SubCell"/>
</dbReference>
<dbReference type="Gene3D" id="1.10.10.2830">
    <property type="match status" value="1"/>
</dbReference>
<evidence type="ECO:0000256" key="3">
    <source>
        <dbReference type="ARBA" id="ARBA00022829"/>
    </source>
</evidence>
<dbReference type="NCBIfam" id="TIGR00180">
    <property type="entry name" value="parB_part"/>
    <property type="match status" value="1"/>
</dbReference>
<dbReference type="InterPro" id="IPR004437">
    <property type="entry name" value="ParB/RepB/Spo0J"/>
</dbReference>
<dbReference type="RefSeq" id="WP_009524330.1">
    <property type="nucleotide sequence ID" value="NZ_JH414546.1"/>
</dbReference>
<dbReference type="GO" id="GO:0007059">
    <property type="term" value="P:chromosome segregation"/>
    <property type="evidence" value="ECO:0007669"/>
    <property type="project" value="UniProtKB-KW"/>
</dbReference>
<dbReference type="InterPro" id="IPR036086">
    <property type="entry name" value="ParB/Sulfiredoxin_sf"/>
</dbReference>
<proteinExistence type="inferred from homology"/>
<comment type="subcellular location">
    <subcellularLocation>
        <location evidence="1">Cytoplasm</location>
        <location evidence="1">Nucleoid</location>
    </subcellularLocation>
</comment>
<dbReference type="Pfam" id="PF17762">
    <property type="entry name" value="HTH_ParB"/>
    <property type="match status" value="1"/>
</dbReference>
<dbReference type="Proteomes" id="UP000006437">
    <property type="component" value="Unassembled WGS sequence"/>
</dbReference>
<dbReference type="SUPFAM" id="SSF110849">
    <property type="entry name" value="ParB/Sulfiredoxin"/>
    <property type="match status" value="1"/>
</dbReference>
<evidence type="ECO:0000259" key="5">
    <source>
        <dbReference type="SMART" id="SM00470"/>
    </source>
</evidence>
<sequence length="249" mass="28903">MEIQKLNINLIRQDENQPRKIFDKAQIEDLAKSIKKFGLLQPILVKKIDNYYQIVAGERRYRACKIINLEYVDVIVKDDENIAEIALIENIQRENLTPLEEAEAILSLKNAKNYTHEELSEILGKTRVYITNKLRILTADDTTKKMLKDEKISEGHARALLVEKDIDKRKKLAQKIISSGLSVRDVEKAVKSKKNKKNAAFDEDEQIIEMLEEKLSTKVDIKRQSEEKGSISIEFYSYEQLRDIIENIL</sequence>
<name>G9WXK4_9FIRM</name>
<comment type="caution">
    <text evidence="6">The sequence shown here is derived from an EMBL/GenBank/DDBJ whole genome shotgun (WGS) entry which is preliminary data.</text>
</comment>
<dbReference type="GO" id="GO:0045881">
    <property type="term" value="P:positive regulation of sporulation resulting in formation of a cellular spore"/>
    <property type="evidence" value="ECO:0007669"/>
    <property type="project" value="TreeGrafter"/>
</dbReference>
<dbReference type="Pfam" id="PF02195">
    <property type="entry name" value="ParB_N"/>
    <property type="match status" value="1"/>
</dbReference>
<dbReference type="CDD" id="cd16393">
    <property type="entry name" value="SPO0J_N"/>
    <property type="match status" value="1"/>
</dbReference>
<dbReference type="FunFam" id="3.90.1530.30:FF:000001">
    <property type="entry name" value="Chromosome partitioning protein ParB"/>
    <property type="match status" value="1"/>
</dbReference>
<dbReference type="SMART" id="SM00470">
    <property type="entry name" value="ParB"/>
    <property type="match status" value="1"/>
</dbReference>
<dbReference type="FunFam" id="1.10.10.2830:FF:000001">
    <property type="entry name" value="Chromosome partitioning protein ParB"/>
    <property type="match status" value="1"/>
</dbReference>
<evidence type="ECO:0000256" key="4">
    <source>
        <dbReference type="ARBA" id="ARBA00023125"/>
    </source>
</evidence>
<dbReference type="InterPro" id="IPR050336">
    <property type="entry name" value="Chromosome_partition/occlusion"/>
</dbReference>
<dbReference type="PANTHER" id="PTHR33375:SF1">
    <property type="entry name" value="CHROMOSOME-PARTITIONING PROTEIN PARB-RELATED"/>
    <property type="match status" value="1"/>
</dbReference>
<dbReference type="InterPro" id="IPR003115">
    <property type="entry name" value="ParB_N"/>
</dbReference>
<evidence type="ECO:0000313" key="6">
    <source>
        <dbReference type="EMBL" id="EHL16851.1"/>
    </source>
</evidence>
<keyword evidence="3" id="KW-0159">Chromosome partition</keyword>
<dbReference type="EMBL" id="AFZE01000001">
    <property type="protein sequence ID" value="EHL16851.1"/>
    <property type="molecule type" value="Genomic_DNA"/>
</dbReference>
<evidence type="ECO:0000256" key="2">
    <source>
        <dbReference type="ARBA" id="ARBA00006295"/>
    </source>
</evidence>
<accession>G9WXK4</accession>
<dbReference type="GO" id="GO:0003677">
    <property type="term" value="F:DNA binding"/>
    <property type="evidence" value="ECO:0007669"/>
    <property type="project" value="UniProtKB-KW"/>
</dbReference>
<dbReference type="BioCyc" id="EBAC796937-HMP:GMGH-93-MONOMER"/>
<dbReference type="Gene3D" id="3.90.1530.30">
    <property type="match status" value="1"/>
</dbReference>
<dbReference type="GO" id="GO:0005694">
    <property type="term" value="C:chromosome"/>
    <property type="evidence" value="ECO:0007669"/>
    <property type="project" value="TreeGrafter"/>
</dbReference>
<keyword evidence="4" id="KW-0238">DNA-binding</keyword>
<dbReference type="Pfam" id="PF23552">
    <property type="entry name" value="ParB_C"/>
    <property type="match status" value="1"/>
</dbReference>
<dbReference type="PANTHER" id="PTHR33375">
    <property type="entry name" value="CHROMOSOME-PARTITIONING PROTEIN PARB-RELATED"/>
    <property type="match status" value="1"/>
</dbReference>
<dbReference type="HOGENOM" id="CLU_023853_0_0_9"/>
<reference evidence="6 7" key="1">
    <citation type="submission" date="2011-08" db="EMBL/GenBank/DDBJ databases">
        <title>The Genome Sequence of Eubacteriaceae bacterium ACC19a.</title>
        <authorList>
            <consortium name="The Broad Institute Genome Sequencing Platform"/>
            <person name="Earl A."/>
            <person name="Ward D."/>
            <person name="Feldgarden M."/>
            <person name="Gevers D."/>
            <person name="Sizova M."/>
            <person name="Hazen A."/>
            <person name="Epstein S."/>
            <person name="Young S.K."/>
            <person name="Zeng Q."/>
            <person name="Gargeya S."/>
            <person name="Fitzgerald M."/>
            <person name="Haas B."/>
            <person name="Abouelleil A."/>
            <person name="Alvarado L."/>
            <person name="Arachchi H.M."/>
            <person name="Berlin A."/>
            <person name="Brown A."/>
            <person name="Chapman S.B."/>
            <person name="Chen Z."/>
            <person name="Dunbar C."/>
            <person name="Freedman E."/>
            <person name="Gearin G."/>
            <person name="Gellesch M."/>
            <person name="Goldberg J."/>
            <person name="Griggs A."/>
            <person name="Gujja S."/>
            <person name="Heiman D."/>
            <person name="Howarth C."/>
            <person name="Larson L."/>
            <person name="Lui A."/>
            <person name="MacDonald P.J.P."/>
            <person name="Montmayeur A."/>
            <person name="Murphy C."/>
            <person name="Neiman D."/>
            <person name="Pearson M."/>
            <person name="Priest M."/>
            <person name="Roberts A."/>
            <person name="Saif S."/>
            <person name="Shea T."/>
            <person name="Shenoy N."/>
            <person name="Sisk P."/>
            <person name="Stolte C."/>
            <person name="Sykes S."/>
            <person name="Wortman J."/>
            <person name="Nusbaum C."/>
            <person name="Birren B."/>
        </authorList>
    </citation>
    <scope>NUCLEOTIDE SEQUENCE [LARGE SCALE GENOMIC DNA]</scope>
    <source>
        <strain evidence="6 7">ACC19a</strain>
    </source>
</reference>
<dbReference type="InterPro" id="IPR057240">
    <property type="entry name" value="ParB_dimer_C"/>
</dbReference>
<evidence type="ECO:0000313" key="7">
    <source>
        <dbReference type="Proteomes" id="UP000006437"/>
    </source>
</evidence>
<gene>
    <name evidence="6" type="ORF">HMPREF9629_00093</name>
</gene>
<dbReference type="InterPro" id="IPR041468">
    <property type="entry name" value="HTH_ParB/Spo0J"/>
</dbReference>
<organism evidence="6 7">
    <name type="scientific">Peptoanaerobacter stomatis</name>
    <dbReference type="NCBI Taxonomy" id="796937"/>
    <lineage>
        <taxon>Bacteria</taxon>
        <taxon>Bacillati</taxon>
        <taxon>Bacillota</taxon>
        <taxon>Clostridia</taxon>
        <taxon>Peptostreptococcales</taxon>
        <taxon>Filifactoraceae</taxon>
        <taxon>Peptoanaerobacter</taxon>
    </lineage>
</organism>
<comment type="similarity">
    <text evidence="2">Belongs to the ParB family.</text>
</comment>
<feature type="domain" description="ParB-like N-terminal" evidence="5">
    <location>
        <begin position="4"/>
        <end position="91"/>
    </location>
</feature>
<protein>
    <recommendedName>
        <fullName evidence="5">ParB-like N-terminal domain-containing protein</fullName>
    </recommendedName>
</protein>